<keyword evidence="2" id="KW-1185">Reference proteome</keyword>
<protein>
    <submittedName>
        <fullName evidence="1">Uncharacterized protein</fullName>
    </submittedName>
</protein>
<sequence length="59" mass="6755">MILNRTGTAGQIAIRLLFYKKEWTRKCVPFAWSRFADRDGRKLAAARTSFFGLDFLANG</sequence>
<dbReference type="EMBL" id="NMUQ01000001">
    <property type="protein sequence ID" value="OXM16610.1"/>
    <property type="molecule type" value="Genomic_DNA"/>
</dbReference>
<reference evidence="1 2" key="1">
    <citation type="submission" date="2017-07" db="EMBL/GenBank/DDBJ databases">
        <title>Paenibacillus herberti R33 genome sequencing and assembly.</title>
        <authorList>
            <person name="Su W."/>
        </authorList>
    </citation>
    <scope>NUCLEOTIDE SEQUENCE [LARGE SCALE GENOMIC DNA]</scope>
    <source>
        <strain evidence="1 2">R33</strain>
    </source>
</reference>
<accession>A0A229P3C1</accession>
<comment type="caution">
    <text evidence="1">The sequence shown here is derived from an EMBL/GenBank/DDBJ whole genome shotgun (WGS) entry which is preliminary data.</text>
</comment>
<evidence type="ECO:0000313" key="1">
    <source>
        <dbReference type="EMBL" id="OXM16610.1"/>
    </source>
</evidence>
<gene>
    <name evidence="1" type="ORF">CGZ75_08095</name>
</gene>
<dbReference type="Proteomes" id="UP000215145">
    <property type="component" value="Unassembled WGS sequence"/>
</dbReference>
<proteinExistence type="predicted"/>
<dbReference type="AlphaFoldDB" id="A0A229P3C1"/>
<evidence type="ECO:0000313" key="2">
    <source>
        <dbReference type="Proteomes" id="UP000215145"/>
    </source>
</evidence>
<name>A0A229P3C1_9BACL</name>
<organism evidence="1 2">
    <name type="scientific">Paenibacillus herberti</name>
    <dbReference type="NCBI Taxonomy" id="1619309"/>
    <lineage>
        <taxon>Bacteria</taxon>
        <taxon>Bacillati</taxon>
        <taxon>Bacillota</taxon>
        <taxon>Bacilli</taxon>
        <taxon>Bacillales</taxon>
        <taxon>Paenibacillaceae</taxon>
        <taxon>Paenibacillus</taxon>
    </lineage>
</organism>